<keyword evidence="5" id="KW-1185">Reference proteome</keyword>
<dbReference type="Proteomes" id="UP001549320">
    <property type="component" value="Unassembled WGS sequence"/>
</dbReference>
<keyword evidence="4" id="KW-0812">Transmembrane</keyword>
<sequence>MNQSSPNGSPGHPAPDHGSGRDDGDEREYEEFADRQNPLDIQAATWVARRRNGLDAAGEVDLRAWLAADPSHQAAYDDMDDTFGRLRDMPADQAETLKAGLRPSEALNASTHTPEPRQPVALAARPSSAPWQPTPPRPASPGRRTWLLDIGRLFPQAATAAVAFSIVGGGWLGWEHWRSQPTFEKAYTTARGQQLRADLPDGSILTLDTATQAEVRLGRDRREVHLRDGQALFSVQADPEQPFHVFAGGLRVTVVGTRFSVRHTRSGLGEGETRVVVEEGRVRVARNTSADAVEPLSGSDDAVELTAGQSVAASSDGQLGRVTEVPTSSVAPWRDGRVNFDNTPLAQALAEFERYGATGLVIRDPVVAGMRVGGSFELKRFNSFARSLPQQLPVRLEQRGGSIEVVDLR</sequence>
<protein>
    <submittedName>
        <fullName evidence="4">Transmembrane sensor</fullName>
    </submittedName>
</protein>
<reference evidence="4 5" key="1">
    <citation type="submission" date="2024-06" db="EMBL/GenBank/DDBJ databases">
        <title>Sorghum-associated microbial communities from plants grown in Nebraska, USA.</title>
        <authorList>
            <person name="Schachtman D."/>
        </authorList>
    </citation>
    <scope>NUCLEOTIDE SEQUENCE [LARGE SCALE GENOMIC DNA]</scope>
    <source>
        <strain evidence="4 5">2709</strain>
    </source>
</reference>
<evidence type="ECO:0000256" key="1">
    <source>
        <dbReference type="SAM" id="MobiDB-lite"/>
    </source>
</evidence>
<evidence type="ECO:0000313" key="5">
    <source>
        <dbReference type="Proteomes" id="UP001549320"/>
    </source>
</evidence>
<comment type="caution">
    <text evidence="4">The sequence shown here is derived from an EMBL/GenBank/DDBJ whole genome shotgun (WGS) entry which is preliminary data.</text>
</comment>
<feature type="region of interest" description="Disordered" evidence="1">
    <location>
        <begin position="107"/>
        <end position="142"/>
    </location>
</feature>
<feature type="domain" description="FecR N-terminal" evidence="3">
    <location>
        <begin position="42"/>
        <end position="79"/>
    </location>
</feature>
<gene>
    <name evidence="4" type="ORF">ABIE13_002548</name>
</gene>
<dbReference type="Gene3D" id="3.55.50.30">
    <property type="match status" value="1"/>
</dbReference>
<feature type="domain" description="FecR protein" evidence="2">
    <location>
        <begin position="187"/>
        <end position="283"/>
    </location>
</feature>
<dbReference type="RefSeq" id="WP_354443835.1">
    <property type="nucleotide sequence ID" value="NZ_JBEPSH010000005.1"/>
</dbReference>
<keyword evidence="4" id="KW-0472">Membrane</keyword>
<evidence type="ECO:0000259" key="2">
    <source>
        <dbReference type="Pfam" id="PF04773"/>
    </source>
</evidence>
<evidence type="ECO:0000313" key="4">
    <source>
        <dbReference type="EMBL" id="MET4577437.1"/>
    </source>
</evidence>
<proteinExistence type="predicted"/>
<name>A0ABV2QA59_9BURK</name>
<feature type="compositionally biased region" description="Basic and acidic residues" evidence="1">
    <location>
        <begin position="14"/>
        <end position="34"/>
    </location>
</feature>
<dbReference type="EMBL" id="JBEPSH010000005">
    <property type="protein sequence ID" value="MET4577437.1"/>
    <property type="molecule type" value="Genomic_DNA"/>
</dbReference>
<dbReference type="InterPro" id="IPR006860">
    <property type="entry name" value="FecR"/>
</dbReference>
<feature type="region of interest" description="Disordered" evidence="1">
    <location>
        <begin position="1"/>
        <end position="37"/>
    </location>
</feature>
<dbReference type="Pfam" id="PF16220">
    <property type="entry name" value="DUF4880"/>
    <property type="match status" value="1"/>
</dbReference>
<accession>A0ABV2QA59</accession>
<dbReference type="Gene3D" id="2.60.120.1440">
    <property type="match status" value="1"/>
</dbReference>
<dbReference type="PANTHER" id="PTHR30273">
    <property type="entry name" value="PERIPLASMIC SIGNAL SENSOR AND SIGMA FACTOR ACTIVATOR FECR-RELATED"/>
    <property type="match status" value="1"/>
</dbReference>
<organism evidence="4 5">
    <name type="scientific">Ottowia thiooxydans</name>
    <dbReference type="NCBI Taxonomy" id="219182"/>
    <lineage>
        <taxon>Bacteria</taxon>
        <taxon>Pseudomonadati</taxon>
        <taxon>Pseudomonadota</taxon>
        <taxon>Betaproteobacteria</taxon>
        <taxon>Burkholderiales</taxon>
        <taxon>Comamonadaceae</taxon>
        <taxon>Ottowia</taxon>
    </lineage>
</organism>
<dbReference type="InterPro" id="IPR012373">
    <property type="entry name" value="Ferrdict_sens_TM"/>
</dbReference>
<dbReference type="InterPro" id="IPR032623">
    <property type="entry name" value="FecR_N"/>
</dbReference>
<dbReference type="PANTHER" id="PTHR30273:SF2">
    <property type="entry name" value="PROTEIN FECR"/>
    <property type="match status" value="1"/>
</dbReference>
<dbReference type="Pfam" id="PF04773">
    <property type="entry name" value="FecR"/>
    <property type="match status" value="1"/>
</dbReference>
<evidence type="ECO:0000259" key="3">
    <source>
        <dbReference type="Pfam" id="PF16220"/>
    </source>
</evidence>